<evidence type="ECO:0000256" key="2">
    <source>
        <dbReference type="ARBA" id="ARBA00023125"/>
    </source>
</evidence>
<evidence type="ECO:0000256" key="3">
    <source>
        <dbReference type="ARBA" id="ARBA00023163"/>
    </source>
</evidence>
<evidence type="ECO:0000313" key="6">
    <source>
        <dbReference type="EMBL" id="RZU77466.1"/>
    </source>
</evidence>
<dbReference type="Gene3D" id="1.10.10.10">
    <property type="entry name" value="Winged helix-like DNA-binding domain superfamily/Winged helix DNA-binding domain"/>
    <property type="match status" value="1"/>
</dbReference>
<dbReference type="InterPro" id="IPR036388">
    <property type="entry name" value="WH-like_DNA-bd_sf"/>
</dbReference>
<accession>A0A4V2GDW1</accession>
<dbReference type="InterPro" id="IPR016032">
    <property type="entry name" value="Sig_transdc_resp-reg_C-effctor"/>
</dbReference>
<evidence type="ECO:0000256" key="4">
    <source>
        <dbReference type="SAM" id="MobiDB-lite"/>
    </source>
</evidence>
<keyword evidence="7" id="KW-1185">Reference proteome</keyword>
<dbReference type="SMART" id="SM00382">
    <property type="entry name" value="AAA"/>
    <property type="match status" value="1"/>
</dbReference>
<feature type="domain" description="HTH luxR-type" evidence="5">
    <location>
        <begin position="917"/>
        <end position="982"/>
    </location>
</feature>
<dbReference type="InterPro" id="IPR000792">
    <property type="entry name" value="Tscrpt_reg_LuxR_C"/>
</dbReference>
<dbReference type="InterPro" id="IPR059106">
    <property type="entry name" value="WHD_MalT"/>
</dbReference>
<keyword evidence="3" id="KW-0804">Transcription</keyword>
<feature type="region of interest" description="Disordered" evidence="4">
    <location>
        <begin position="738"/>
        <end position="785"/>
    </location>
</feature>
<protein>
    <submittedName>
        <fullName evidence="6">LuxR family maltose regulon positive regulatory protein</fullName>
    </submittedName>
</protein>
<dbReference type="OrthoDB" id="134985at2"/>
<name>A0A4V2GDW1_9ACTN</name>
<dbReference type="Proteomes" id="UP000294114">
    <property type="component" value="Unassembled WGS sequence"/>
</dbReference>
<organism evidence="6 7">
    <name type="scientific">Micromonospora kangleipakensis</name>
    <dbReference type="NCBI Taxonomy" id="1077942"/>
    <lineage>
        <taxon>Bacteria</taxon>
        <taxon>Bacillati</taxon>
        <taxon>Actinomycetota</taxon>
        <taxon>Actinomycetes</taxon>
        <taxon>Micromonosporales</taxon>
        <taxon>Micromonosporaceae</taxon>
        <taxon>Micromonospora</taxon>
    </lineage>
</organism>
<dbReference type="InterPro" id="IPR041664">
    <property type="entry name" value="AAA_16"/>
</dbReference>
<dbReference type="CDD" id="cd06170">
    <property type="entry name" value="LuxR_C_like"/>
    <property type="match status" value="1"/>
</dbReference>
<dbReference type="InterPro" id="IPR003593">
    <property type="entry name" value="AAA+_ATPase"/>
</dbReference>
<evidence type="ECO:0000256" key="1">
    <source>
        <dbReference type="ARBA" id="ARBA00023015"/>
    </source>
</evidence>
<dbReference type="SMART" id="SM00421">
    <property type="entry name" value="HTH_LUXR"/>
    <property type="match status" value="1"/>
</dbReference>
<proteinExistence type="predicted"/>
<dbReference type="GO" id="GO:0003677">
    <property type="term" value="F:DNA binding"/>
    <property type="evidence" value="ECO:0007669"/>
    <property type="project" value="UniProtKB-KW"/>
</dbReference>
<dbReference type="Pfam" id="PF25873">
    <property type="entry name" value="WHD_MalT"/>
    <property type="match status" value="1"/>
</dbReference>
<dbReference type="SUPFAM" id="SSF46894">
    <property type="entry name" value="C-terminal effector domain of the bipartite response regulators"/>
    <property type="match status" value="1"/>
</dbReference>
<dbReference type="PROSITE" id="PS50043">
    <property type="entry name" value="HTH_LUXR_2"/>
    <property type="match status" value="1"/>
</dbReference>
<dbReference type="Gene3D" id="1.25.40.10">
    <property type="entry name" value="Tetratricopeptide repeat domain"/>
    <property type="match status" value="1"/>
</dbReference>
<keyword evidence="2" id="KW-0238">DNA-binding</keyword>
<dbReference type="InterPro" id="IPR027417">
    <property type="entry name" value="P-loop_NTPase"/>
</dbReference>
<dbReference type="Pfam" id="PF00196">
    <property type="entry name" value="GerE"/>
    <property type="match status" value="1"/>
</dbReference>
<dbReference type="PRINTS" id="PR00038">
    <property type="entry name" value="HTHLUXR"/>
</dbReference>
<dbReference type="AlphaFoldDB" id="A0A4V2GDW1"/>
<dbReference type="PANTHER" id="PTHR44688:SF16">
    <property type="entry name" value="DNA-BINDING TRANSCRIPTIONAL ACTIVATOR DEVR_DOSR"/>
    <property type="match status" value="1"/>
</dbReference>
<sequence>MPEDRDGVGTADAPPLLASRLSPAVLPEPVLVRPRLLDRLDQGVAGPVTLVRAPAGWGKTTLLASWARASRAEPPPAWLAVEAGDTGERLWSYLAAALRGVVEGTPDDTPRPPVPETPPRPDQLELLAAALAARERPVLLVLDDLHRVTDPAALTGLEFLLRHAEQRLRLVVGARTDLPLALHRWRLAGELTELGPDELAFTGEEVADLLVAHGVRLPAAALPRLVERTGGWPAGLRFAALALRAQPDPARWVERFGGDQPDVAGYLREEVLGPLAPDARDVLRRSAVATAVCADLADAVTGRADSGPLLAALARDGGFLRQDGSSPPWYRCHPLLADLLRDELGRLPADELRDLHARVADWYAGNGRPAEALRHALAGGAWDRATELLIGHWPELAPYDRDLPAAPPPADPPAEALRRDPELALACAAERAHAGDATAAAGHLRRAVEHARTLPAPRRDRFRRLATALELTLARLAGDHEEVRRVAARLLATRTAPGPGDDPRAGAGEDADVRAVAGTALGLVELAEGEPRAAGDRFADALAAARQAGRPRTELVCLSRSALLDAVRGDLQSADRSAREALALPPCQGWSCRVDCGHAYLALALVALHRDEPAEAAANLSLAAPAAGDPGVAALAALCRAELLAESGEPAAALRTLVEARQGLAEAHAGRVGTREGLPEDREVRVEDRAGLVDGRPAAAELTAWLTAAEAQLRAAVGDLDTARGLLVEALRRADAEAAREPAGGRLPAGPPGVPSATGGAPGGGGASTGWDDRTPDRGDDARRSSGEAAALWVALARVELRAGDPRAAAHAVPDWSAPEAESWPLPLRLAAGVLDAVLAREGGDDRRAGRLVERVLDLAEPAGYRRVFTRAEPGLRDVLAAHLDSGTAHWPTVSDLVRGADERHADESADRPGGPERALDEPLTERELTILRYLQSILSNVEIASELSLSVNTVKTHVRNIYRKLDATRRREAVRRARELRLI</sequence>
<keyword evidence="1" id="KW-0805">Transcription regulation</keyword>
<dbReference type="GO" id="GO:0006355">
    <property type="term" value="P:regulation of DNA-templated transcription"/>
    <property type="evidence" value="ECO:0007669"/>
    <property type="project" value="InterPro"/>
</dbReference>
<evidence type="ECO:0000313" key="7">
    <source>
        <dbReference type="Proteomes" id="UP000294114"/>
    </source>
</evidence>
<dbReference type="EMBL" id="SHLD01000001">
    <property type="protein sequence ID" value="RZU77466.1"/>
    <property type="molecule type" value="Genomic_DNA"/>
</dbReference>
<gene>
    <name evidence="6" type="ORF">EV384_6189</name>
</gene>
<dbReference type="InterPro" id="IPR011990">
    <property type="entry name" value="TPR-like_helical_dom_sf"/>
</dbReference>
<evidence type="ECO:0000259" key="5">
    <source>
        <dbReference type="PROSITE" id="PS50043"/>
    </source>
</evidence>
<feature type="compositionally biased region" description="Basic and acidic residues" evidence="4">
    <location>
        <begin position="771"/>
        <end position="785"/>
    </location>
</feature>
<dbReference type="Gene3D" id="3.40.50.300">
    <property type="entry name" value="P-loop containing nucleotide triphosphate hydrolases"/>
    <property type="match status" value="1"/>
</dbReference>
<dbReference type="Pfam" id="PF13191">
    <property type="entry name" value="AAA_16"/>
    <property type="match status" value="1"/>
</dbReference>
<comment type="caution">
    <text evidence="6">The sequence shown here is derived from an EMBL/GenBank/DDBJ whole genome shotgun (WGS) entry which is preliminary data.</text>
</comment>
<dbReference type="PANTHER" id="PTHR44688">
    <property type="entry name" value="DNA-BINDING TRANSCRIPTIONAL ACTIVATOR DEVR_DOSR"/>
    <property type="match status" value="1"/>
</dbReference>
<dbReference type="SUPFAM" id="SSF52540">
    <property type="entry name" value="P-loop containing nucleoside triphosphate hydrolases"/>
    <property type="match status" value="1"/>
</dbReference>
<reference evidence="6 7" key="1">
    <citation type="submission" date="2019-02" db="EMBL/GenBank/DDBJ databases">
        <title>Sequencing the genomes of 1000 actinobacteria strains.</title>
        <authorList>
            <person name="Klenk H.-P."/>
        </authorList>
    </citation>
    <scope>NUCLEOTIDE SEQUENCE [LARGE SCALE GENOMIC DNA]</scope>
    <source>
        <strain evidence="6 7">DSM 45612</strain>
    </source>
</reference>